<sequence>MVASITTLATPHNGSQAADKFGNTEAVRKIMFALNRFMGNKYSNIDLGLTQWGFKTITK</sequence>
<evidence type="ECO:0000313" key="3">
    <source>
        <dbReference type="Proteomes" id="UP000255091"/>
    </source>
</evidence>
<evidence type="ECO:0000259" key="1">
    <source>
        <dbReference type="Pfam" id="PF24708"/>
    </source>
</evidence>
<dbReference type="Proteomes" id="UP000255091">
    <property type="component" value="Unassembled WGS sequence"/>
</dbReference>
<evidence type="ECO:0000313" key="2">
    <source>
        <dbReference type="EMBL" id="SUK30564.1"/>
    </source>
</evidence>
<name>A0A380DIF8_STAAU</name>
<accession>A0A380DIF8</accession>
<gene>
    <name evidence="2" type="primary">geh_3</name>
    <name evidence="2" type="ORF">NCTC6133_00351</name>
</gene>
<proteinExistence type="predicted"/>
<dbReference type="GO" id="GO:0004806">
    <property type="term" value="F:triacylglycerol lipase activity"/>
    <property type="evidence" value="ECO:0007669"/>
    <property type="project" value="UniProtKB-EC"/>
</dbReference>
<keyword evidence="2" id="KW-0378">Hydrolase</keyword>
<dbReference type="AlphaFoldDB" id="A0A380DIF8"/>
<dbReference type="InterPro" id="IPR029058">
    <property type="entry name" value="AB_hydrolase_fold"/>
</dbReference>
<dbReference type="Gene3D" id="3.40.50.1820">
    <property type="entry name" value="alpha/beta hydrolase"/>
    <property type="match status" value="1"/>
</dbReference>
<reference evidence="2 3" key="1">
    <citation type="submission" date="2018-06" db="EMBL/GenBank/DDBJ databases">
        <authorList>
            <consortium name="Pathogen Informatics"/>
            <person name="Doyle S."/>
        </authorList>
    </citation>
    <scope>NUCLEOTIDE SEQUENCE [LARGE SCALE GENOMIC DNA]</scope>
    <source>
        <strain evidence="2 3">NCTC6133</strain>
    </source>
</reference>
<dbReference type="Pfam" id="PF24708">
    <property type="entry name" value="Lip_C"/>
    <property type="match status" value="1"/>
</dbReference>
<feature type="domain" description="Lipase-like C-terminal" evidence="1">
    <location>
        <begin position="1"/>
        <end position="56"/>
    </location>
</feature>
<organism evidence="2 3">
    <name type="scientific">Staphylococcus aureus</name>
    <dbReference type="NCBI Taxonomy" id="1280"/>
    <lineage>
        <taxon>Bacteria</taxon>
        <taxon>Bacillati</taxon>
        <taxon>Bacillota</taxon>
        <taxon>Bacilli</taxon>
        <taxon>Bacillales</taxon>
        <taxon>Staphylococcaceae</taxon>
        <taxon>Staphylococcus</taxon>
    </lineage>
</organism>
<dbReference type="EMBL" id="UHAP01000001">
    <property type="protein sequence ID" value="SUK30564.1"/>
    <property type="molecule type" value="Genomic_DNA"/>
</dbReference>
<protein>
    <submittedName>
        <fullName evidence="2">Glycerol ester hydrolase Lipase</fullName>
        <ecNumber evidence="2">3.1.1.3</ecNumber>
    </submittedName>
</protein>
<dbReference type="EC" id="3.1.1.3" evidence="2"/>
<dbReference type="InterPro" id="IPR056304">
    <property type="entry name" value="Lip-like_C"/>
</dbReference>